<keyword evidence="1" id="KW-1133">Transmembrane helix</keyword>
<keyword evidence="3" id="KW-1185">Reference proteome</keyword>
<proteinExistence type="predicted"/>
<dbReference type="EMBL" id="FRFC01000001">
    <property type="protein sequence ID" value="SHO42601.1"/>
    <property type="molecule type" value="Genomic_DNA"/>
</dbReference>
<dbReference type="AlphaFoldDB" id="A0A2H1EE22"/>
<sequence length="42" mass="4728">MKLRMWWVSMGIAAGVVFYAMIYLGTVLCVPMENAPCVSFLK</sequence>
<name>A0A2H1EE22_9ARCH</name>
<dbReference type="RefSeq" id="WP_281259584.1">
    <property type="nucleotide sequence ID" value="NZ_FRFC01000001.1"/>
</dbReference>
<reference evidence="3" key="1">
    <citation type="submission" date="2016-12" db="EMBL/GenBank/DDBJ databases">
        <authorList>
            <person name="Herbold C."/>
        </authorList>
    </citation>
    <scope>NUCLEOTIDE SEQUENCE [LARGE SCALE GENOMIC DNA]</scope>
</reference>
<gene>
    <name evidence="2" type="ORF">NSIN_10094</name>
</gene>
<evidence type="ECO:0000313" key="2">
    <source>
        <dbReference type="EMBL" id="SHO42601.1"/>
    </source>
</evidence>
<accession>A0A2H1EE22</accession>
<keyword evidence="1" id="KW-0472">Membrane</keyword>
<feature type="transmembrane region" description="Helical" evidence="1">
    <location>
        <begin position="6"/>
        <end position="30"/>
    </location>
</feature>
<keyword evidence="1" id="KW-0812">Transmembrane</keyword>
<evidence type="ECO:0000256" key="1">
    <source>
        <dbReference type="SAM" id="Phobius"/>
    </source>
</evidence>
<protein>
    <submittedName>
        <fullName evidence="2">Uncharacterized protein</fullName>
    </submittedName>
</protein>
<dbReference type="Proteomes" id="UP000232412">
    <property type="component" value="Unassembled WGS sequence"/>
</dbReference>
<evidence type="ECO:0000313" key="3">
    <source>
        <dbReference type="Proteomes" id="UP000232412"/>
    </source>
</evidence>
<organism evidence="2 3">
    <name type="scientific">Nitrosotalea sinensis</name>
    <dbReference type="NCBI Taxonomy" id="1499975"/>
    <lineage>
        <taxon>Archaea</taxon>
        <taxon>Nitrososphaerota</taxon>
        <taxon>Nitrososphaeria</taxon>
        <taxon>Nitrosotaleales</taxon>
        <taxon>Nitrosotaleaceae</taxon>
        <taxon>Nitrosotalea</taxon>
    </lineage>
</organism>